<dbReference type="RefSeq" id="XP_013895274.1">
    <property type="nucleotide sequence ID" value="XM_014039820.1"/>
</dbReference>
<dbReference type="AlphaFoldDB" id="A0A0D2LXX4"/>
<dbReference type="InterPro" id="IPR016123">
    <property type="entry name" value="Mog1/PsbP_a/b/a-sand"/>
</dbReference>
<name>A0A0D2LXX4_9CHLO</name>
<dbReference type="EMBL" id="KK103091">
    <property type="protein sequence ID" value="KIY96254.1"/>
    <property type="molecule type" value="Genomic_DNA"/>
</dbReference>
<evidence type="ECO:0000313" key="2">
    <source>
        <dbReference type="EMBL" id="KIY96254.1"/>
    </source>
</evidence>
<protein>
    <submittedName>
        <fullName evidence="2">PsbP domain-containing protein 1</fullName>
    </submittedName>
</protein>
<organism evidence="2 3">
    <name type="scientific">Monoraphidium neglectum</name>
    <dbReference type="NCBI Taxonomy" id="145388"/>
    <lineage>
        <taxon>Eukaryota</taxon>
        <taxon>Viridiplantae</taxon>
        <taxon>Chlorophyta</taxon>
        <taxon>core chlorophytes</taxon>
        <taxon>Chlorophyceae</taxon>
        <taxon>CS clade</taxon>
        <taxon>Sphaeropleales</taxon>
        <taxon>Selenastraceae</taxon>
        <taxon>Monoraphidium</taxon>
    </lineage>
</organism>
<reference evidence="2 3" key="1">
    <citation type="journal article" date="2013" name="BMC Genomics">
        <title>Reconstruction of the lipid metabolism for the microalga Monoraphidium neglectum from its genome sequence reveals characteristics suitable for biofuel production.</title>
        <authorList>
            <person name="Bogen C."/>
            <person name="Al-Dilaimi A."/>
            <person name="Albersmeier A."/>
            <person name="Wichmann J."/>
            <person name="Grundmann M."/>
            <person name="Rupp O."/>
            <person name="Lauersen K.J."/>
            <person name="Blifernez-Klassen O."/>
            <person name="Kalinowski J."/>
            <person name="Goesmann A."/>
            <person name="Mussgnug J.H."/>
            <person name="Kruse O."/>
        </authorList>
    </citation>
    <scope>NUCLEOTIDE SEQUENCE [LARGE SCALE GENOMIC DNA]</scope>
    <source>
        <strain evidence="2 3">SAG 48.87</strain>
    </source>
</reference>
<dbReference type="InterPro" id="IPR002683">
    <property type="entry name" value="PsbP_C"/>
</dbReference>
<sequence>MPDEAACLAILRAASRRTPLAPDADLPALAAHGAAAGLSGADLAALLSEAQLAAVHEELAAREAALARRAAGAAEAEASAGAAVVGSLIAASPAAAEFVSVPKGFKRLVDKLDGYEFFYPELWSPVTTSGNDVFLRNPFNIEENLFVDISSPSSSRYSSVLDLGTPEAAAKTKLDQYLNKEFMSTRLGIKRVGEIISADSRVADDGRTYYDIVIRMASYGSRNAYATTQQEVMNQYGLEWDRRLTTTLGVANNRLYELRLQSASEGFEDKSGTVVAMVQQSFRVKEVEA</sequence>
<dbReference type="PANTHER" id="PTHR31407:SF15">
    <property type="entry name" value="PSBP DOMAIN-CONTAINING PROTEIN 1, CHLOROPLASTIC"/>
    <property type="match status" value="1"/>
</dbReference>
<evidence type="ECO:0000259" key="1">
    <source>
        <dbReference type="Pfam" id="PF01789"/>
    </source>
</evidence>
<gene>
    <name evidence="2" type="ORF">MNEG_11710</name>
</gene>
<dbReference type="GO" id="GO:0009654">
    <property type="term" value="C:photosystem II oxygen evolving complex"/>
    <property type="evidence" value="ECO:0007669"/>
    <property type="project" value="InterPro"/>
</dbReference>
<dbReference type="OrthoDB" id="2020255at2759"/>
<feature type="domain" description="PsbP C-terminal" evidence="1">
    <location>
        <begin position="103"/>
        <end position="284"/>
    </location>
</feature>
<accession>A0A0D2LXX4</accession>
<dbReference type="GeneID" id="25729000"/>
<dbReference type="KEGG" id="mng:MNEG_11710"/>
<keyword evidence="3" id="KW-1185">Reference proteome</keyword>
<dbReference type="Pfam" id="PF01789">
    <property type="entry name" value="PsbP"/>
    <property type="match status" value="1"/>
</dbReference>
<dbReference type="STRING" id="145388.A0A0D2LXX4"/>
<dbReference type="Gene3D" id="3.40.1000.10">
    <property type="entry name" value="Mog1/PsbP, alpha/beta/alpha sandwich"/>
    <property type="match status" value="1"/>
</dbReference>
<dbReference type="Proteomes" id="UP000054498">
    <property type="component" value="Unassembled WGS sequence"/>
</dbReference>
<proteinExistence type="predicted"/>
<dbReference type="SUPFAM" id="SSF55724">
    <property type="entry name" value="Mog1p/PsbP-like"/>
    <property type="match status" value="1"/>
</dbReference>
<dbReference type="GO" id="GO:0019898">
    <property type="term" value="C:extrinsic component of membrane"/>
    <property type="evidence" value="ECO:0007669"/>
    <property type="project" value="InterPro"/>
</dbReference>
<dbReference type="GO" id="GO:0015979">
    <property type="term" value="P:photosynthesis"/>
    <property type="evidence" value="ECO:0007669"/>
    <property type="project" value="InterPro"/>
</dbReference>
<dbReference type="GO" id="GO:0005509">
    <property type="term" value="F:calcium ion binding"/>
    <property type="evidence" value="ECO:0007669"/>
    <property type="project" value="InterPro"/>
</dbReference>
<evidence type="ECO:0000313" key="3">
    <source>
        <dbReference type="Proteomes" id="UP000054498"/>
    </source>
</evidence>
<dbReference type="Gene3D" id="1.10.8.60">
    <property type="match status" value="1"/>
</dbReference>
<dbReference type="PANTHER" id="PTHR31407">
    <property type="match status" value="1"/>
</dbReference>